<evidence type="ECO:0000256" key="1">
    <source>
        <dbReference type="ARBA" id="ARBA00010617"/>
    </source>
</evidence>
<evidence type="ECO:0000256" key="6">
    <source>
        <dbReference type="PIRSR" id="PIRSR602401-1"/>
    </source>
</evidence>
<dbReference type="Pfam" id="PF00067">
    <property type="entry name" value="p450"/>
    <property type="match status" value="1"/>
</dbReference>
<protein>
    <submittedName>
        <fullName evidence="7">Cytochrome P450</fullName>
    </submittedName>
</protein>
<dbReference type="InterPro" id="IPR001128">
    <property type="entry name" value="Cyt_P450"/>
</dbReference>
<keyword evidence="3 6" id="KW-0479">Metal-binding</keyword>
<dbReference type="InterPro" id="IPR050705">
    <property type="entry name" value="Cytochrome_P450_3A"/>
</dbReference>
<comment type="cofactor">
    <cofactor evidence="6">
        <name>heme</name>
        <dbReference type="ChEBI" id="CHEBI:30413"/>
    </cofactor>
</comment>
<keyword evidence="5 6" id="KW-0408">Iron</keyword>
<proteinExistence type="inferred from homology"/>
<gene>
    <name evidence="7" type="ORF">PRVXH_002191</name>
</gene>
<sequence>MSNYNIPVIDVPEGLKDLITDGYNFIKNNTEQHRCDILELNFMGQKVVCLSGEEGARLFYDSERFQRYGAVPMRVQKTLFGVNAVHTMDGQGHIHRKQLFLSLMRKKEKKVAQLVMKNWESRIDRWATSKNVVLFDEAKDVLCSAACQWAGIELPESEVKKRADELIAMVDALGGLGPRYYVGKLARIKTEKWLGGIIDDVRNGRLKPEENTALFKIAFFKELDGKELSSQMAAVELLNIIRPMVAISLLVTFTALAIHKHPEHKEKLLLDSSFREMFVQEVRRYYPFVPVLGARSRKGFTWKGCEFKEKMLVILDVYGINHDPRIWDDPDKFNPRRFEDFDSSLYNFIPQGGGDPTKTHRCPAEPITIEVLKNTLDFLANKITYDVPDQNLSYSLKRAPSLPQSGFIISNVKWR</sequence>
<feature type="binding site" description="axial binding residue" evidence="6">
    <location>
        <position position="362"/>
    </location>
    <ligand>
        <name>heme</name>
        <dbReference type="ChEBI" id="CHEBI:30413"/>
    </ligand>
    <ligandPart>
        <name>Fe</name>
        <dbReference type="ChEBI" id="CHEBI:18248"/>
    </ligandPart>
</feature>
<dbReference type="GO" id="GO:0020037">
    <property type="term" value="F:heme binding"/>
    <property type="evidence" value="ECO:0007669"/>
    <property type="project" value="InterPro"/>
</dbReference>
<evidence type="ECO:0000256" key="4">
    <source>
        <dbReference type="ARBA" id="ARBA00023002"/>
    </source>
</evidence>
<name>A0AAU8HRQ4_9FIRM</name>
<accession>A0AAU8HRQ4</accession>
<keyword evidence="2 6" id="KW-0349">Heme</keyword>
<dbReference type="SUPFAM" id="SSF48264">
    <property type="entry name" value="Cytochrome P450"/>
    <property type="match status" value="1"/>
</dbReference>
<dbReference type="Gene3D" id="1.10.630.10">
    <property type="entry name" value="Cytochrome P450"/>
    <property type="match status" value="1"/>
</dbReference>
<dbReference type="CDD" id="cd11067">
    <property type="entry name" value="CYP152"/>
    <property type="match status" value="1"/>
</dbReference>
<evidence type="ECO:0000256" key="3">
    <source>
        <dbReference type="ARBA" id="ARBA00022723"/>
    </source>
</evidence>
<dbReference type="PANTHER" id="PTHR24302">
    <property type="entry name" value="CYTOCHROME P450 FAMILY 3"/>
    <property type="match status" value="1"/>
</dbReference>
<dbReference type="InterPro" id="IPR002401">
    <property type="entry name" value="Cyt_P450_E_grp-I"/>
</dbReference>
<dbReference type="AlphaFoldDB" id="A0AAU8HRQ4"/>
<dbReference type="PANTHER" id="PTHR24302:SF15">
    <property type="entry name" value="FATTY-ACID PEROXYGENASE"/>
    <property type="match status" value="1"/>
</dbReference>
<organism evidence="7">
    <name type="scientific">Proteinivorax hydrogeniformans</name>
    <dbReference type="NCBI Taxonomy" id="1826727"/>
    <lineage>
        <taxon>Bacteria</taxon>
        <taxon>Bacillati</taxon>
        <taxon>Bacillota</taxon>
        <taxon>Clostridia</taxon>
        <taxon>Eubacteriales</taxon>
        <taxon>Proteinivoracaceae</taxon>
        <taxon>Proteinivorax</taxon>
    </lineage>
</organism>
<dbReference type="InterPro" id="IPR036396">
    <property type="entry name" value="Cyt_P450_sf"/>
</dbReference>
<evidence type="ECO:0000313" key="7">
    <source>
        <dbReference type="EMBL" id="XCI28239.1"/>
    </source>
</evidence>
<evidence type="ECO:0000256" key="5">
    <source>
        <dbReference type="ARBA" id="ARBA00023004"/>
    </source>
</evidence>
<reference evidence="7" key="1">
    <citation type="journal article" date="2018" name="Antonie Van Leeuwenhoek">
        <title>Proteinivorax hydrogeniformans sp. nov., an anaerobic, haloalkaliphilic bacterium fermenting proteinaceous compounds with high hydrogen production.</title>
        <authorList>
            <person name="Boltyanskaya Y."/>
            <person name="Detkova E."/>
            <person name="Pimenov N."/>
            <person name="Kevbrin V."/>
        </authorList>
    </citation>
    <scope>NUCLEOTIDE SEQUENCE</scope>
    <source>
        <strain evidence="7">Z-710</strain>
    </source>
</reference>
<dbReference type="GO" id="GO:0016705">
    <property type="term" value="F:oxidoreductase activity, acting on paired donors, with incorporation or reduction of molecular oxygen"/>
    <property type="evidence" value="ECO:0007669"/>
    <property type="project" value="InterPro"/>
</dbReference>
<dbReference type="EMBL" id="CP159485">
    <property type="protein sequence ID" value="XCI28239.1"/>
    <property type="molecule type" value="Genomic_DNA"/>
</dbReference>
<dbReference type="GO" id="GO:0004497">
    <property type="term" value="F:monooxygenase activity"/>
    <property type="evidence" value="ECO:0007669"/>
    <property type="project" value="InterPro"/>
</dbReference>
<dbReference type="GO" id="GO:0005506">
    <property type="term" value="F:iron ion binding"/>
    <property type="evidence" value="ECO:0007669"/>
    <property type="project" value="InterPro"/>
</dbReference>
<keyword evidence="4" id="KW-0560">Oxidoreductase</keyword>
<reference evidence="7" key="2">
    <citation type="submission" date="2024-06" db="EMBL/GenBank/DDBJ databases">
        <authorList>
            <person name="Petrova K.O."/>
            <person name="Toshchakov S.V."/>
            <person name="Boltjanskaja Y.V."/>
            <person name="Kevbrin V.V."/>
        </authorList>
    </citation>
    <scope>NUCLEOTIDE SEQUENCE</scope>
    <source>
        <strain evidence="7">Z-710</strain>
    </source>
</reference>
<comment type="similarity">
    <text evidence="1">Belongs to the cytochrome P450 family.</text>
</comment>
<dbReference type="PRINTS" id="PR00463">
    <property type="entry name" value="EP450I"/>
</dbReference>
<evidence type="ECO:0000256" key="2">
    <source>
        <dbReference type="ARBA" id="ARBA00022617"/>
    </source>
</evidence>